<evidence type="ECO:0000256" key="4">
    <source>
        <dbReference type="ARBA" id="ARBA00023136"/>
    </source>
</evidence>
<evidence type="ECO:0000256" key="1">
    <source>
        <dbReference type="ARBA" id="ARBA00004370"/>
    </source>
</evidence>
<protein>
    <submittedName>
        <fullName evidence="6">Uncharacterized protein</fullName>
    </submittedName>
</protein>
<accession>A0A5B7GCQ3</accession>
<dbReference type="GO" id="GO:0016020">
    <property type="term" value="C:membrane"/>
    <property type="evidence" value="ECO:0007669"/>
    <property type="project" value="UniProtKB-SubCell"/>
</dbReference>
<dbReference type="Gene3D" id="1.20.120.550">
    <property type="entry name" value="Membrane associated eicosanoid/glutathione metabolism-like domain"/>
    <property type="match status" value="1"/>
</dbReference>
<keyword evidence="7" id="KW-1185">Reference proteome</keyword>
<keyword evidence="4 5" id="KW-0472">Membrane</keyword>
<evidence type="ECO:0000256" key="5">
    <source>
        <dbReference type="SAM" id="Phobius"/>
    </source>
</evidence>
<keyword evidence="3 5" id="KW-1133">Transmembrane helix</keyword>
<gene>
    <name evidence="6" type="ORF">E2C01_048877</name>
</gene>
<evidence type="ECO:0000313" key="6">
    <source>
        <dbReference type="EMBL" id="MPC54948.1"/>
    </source>
</evidence>
<feature type="transmembrane region" description="Helical" evidence="5">
    <location>
        <begin position="12"/>
        <end position="33"/>
    </location>
</feature>
<organism evidence="6 7">
    <name type="scientific">Portunus trituberculatus</name>
    <name type="common">Swimming crab</name>
    <name type="synonym">Neptunus trituberculatus</name>
    <dbReference type="NCBI Taxonomy" id="210409"/>
    <lineage>
        <taxon>Eukaryota</taxon>
        <taxon>Metazoa</taxon>
        <taxon>Ecdysozoa</taxon>
        <taxon>Arthropoda</taxon>
        <taxon>Crustacea</taxon>
        <taxon>Multicrustacea</taxon>
        <taxon>Malacostraca</taxon>
        <taxon>Eumalacostraca</taxon>
        <taxon>Eucarida</taxon>
        <taxon>Decapoda</taxon>
        <taxon>Pleocyemata</taxon>
        <taxon>Brachyura</taxon>
        <taxon>Eubrachyura</taxon>
        <taxon>Portunoidea</taxon>
        <taxon>Portunidae</taxon>
        <taxon>Portuninae</taxon>
        <taxon>Portunus</taxon>
    </lineage>
</organism>
<evidence type="ECO:0000256" key="3">
    <source>
        <dbReference type="ARBA" id="ARBA00022989"/>
    </source>
</evidence>
<comment type="subcellular location">
    <subcellularLocation>
        <location evidence="1">Membrane</location>
    </subcellularLocation>
</comment>
<dbReference type="EMBL" id="VSRR010012763">
    <property type="protein sequence ID" value="MPC54948.1"/>
    <property type="molecule type" value="Genomic_DNA"/>
</dbReference>
<sequence length="140" mass="15364">MTSGAHQDDVENIPVFIVLAFLFLLASPSAFIANMMFRTNFTFCRDLHSIILSEGQRSQAALLRNSFSRLSICVDAYLLNSGAAVMAKEFEYRETASAYAPTQSEASGRSLRSADKPKTLAALVFSNGNLLLTFSILNEK</sequence>
<name>A0A5B7GCQ3_PORTR</name>
<evidence type="ECO:0000313" key="7">
    <source>
        <dbReference type="Proteomes" id="UP000324222"/>
    </source>
</evidence>
<proteinExistence type="predicted"/>
<dbReference type="Proteomes" id="UP000324222">
    <property type="component" value="Unassembled WGS sequence"/>
</dbReference>
<dbReference type="InterPro" id="IPR001129">
    <property type="entry name" value="Membr-assoc_MAPEG"/>
</dbReference>
<evidence type="ECO:0000256" key="2">
    <source>
        <dbReference type="ARBA" id="ARBA00022692"/>
    </source>
</evidence>
<dbReference type="InterPro" id="IPR023352">
    <property type="entry name" value="MAPEG-like_dom_sf"/>
</dbReference>
<dbReference type="SUPFAM" id="SSF161084">
    <property type="entry name" value="MAPEG domain-like"/>
    <property type="match status" value="1"/>
</dbReference>
<dbReference type="Pfam" id="PF01124">
    <property type="entry name" value="MAPEG"/>
    <property type="match status" value="1"/>
</dbReference>
<dbReference type="AlphaFoldDB" id="A0A5B7GCQ3"/>
<reference evidence="6 7" key="1">
    <citation type="submission" date="2019-05" db="EMBL/GenBank/DDBJ databases">
        <title>Another draft genome of Portunus trituberculatus and its Hox gene families provides insights of decapod evolution.</title>
        <authorList>
            <person name="Jeong J.-H."/>
            <person name="Song I."/>
            <person name="Kim S."/>
            <person name="Choi T."/>
            <person name="Kim D."/>
            <person name="Ryu S."/>
            <person name="Kim W."/>
        </authorList>
    </citation>
    <scope>NUCLEOTIDE SEQUENCE [LARGE SCALE GENOMIC DNA]</scope>
    <source>
        <tissue evidence="6">Muscle</tissue>
    </source>
</reference>
<comment type="caution">
    <text evidence="6">The sequence shown here is derived from an EMBL/GenBank/DDBJ whole genome shotgun (WGS) entry which is preliminary data.</text>
</comment>
<keyword evidence="2 5" id="KW-0812">Transmembrane</keyword>